<dbReference type="Pfam" id="PF01053">
    <property type="entry name" value="Cys_Met_Meta_PP"/>
    <property type="match status" value="1"/>
</dbReference>
<dbReference type="Gene3D" id="3.90.1150.10">
    <property type="entry name" value="Aspartate Aminotransferase, domain 1"/>
    <property type="match status" value="1"/>
</dbReference>
<dbReference type="Gene3D" id="3.40.640.10">
    <property type="entry name" value="Type I PLP-dependent aspartate aminotransferase-like (Major domain)"/>
    <property type="match status" value="1"/>
</dbReference>
<name>A0ABS4J5K4_9BACL</name>
<gene>
    <name evidence="4" type="ORF">J2Z66_006750</name>
</gene>
<evidence type="ECO:0000313" key="5">
    <source>
        <dbReference type="Proteomes" id="UP001519287"/>
    </source>
</evidence>
<evidence type="ECO:0000313" key="4">
    <source>
        <dbReference type="EMBL" id="MBP1995108.1"/>
    </source>
</evidence>
<organism evidence="4 5">
    <name type="scientific">Paenibacillus eucommiae</name>
    <dbReference type="NCBI Taxonomy" id="1355755"/>
    <lineage>
        <taxon>Bacteria</taxon>
        <taxon>Bacillati</taxon>
        <taxon>Bacillota</taxon>
        <taxon>Bacilli</taxon>
        <taxon>Bacillales</taxon>
        <taxon>Paenibacillaceae</taxon>
        <taxon>Paenibacillus</taxon>
    </lineage>
</organism>
<evidence type="ECO:0000256" key="3">
    <source>
        <dbReference type="RuleBase" id="RU362118"/>
    </source>
</evidence>
<evidence type="ECO:0000256" key="1">
    <source>
        <dbReference type="ARBA" id="ARBA00001933"/>
    </source>
</evidence>
<dbReference type="InterPro" id="IPR015421">
    <property type="entry name" value="PyrdxlP-dep_Trfase_major"/>
</dbReference>
<accession>A0ABS4J5K4</accession>
<dbReference type="RefSeq" id="WP_209976931.1">
    <property type="nucleotide sequence ID" value="NZ_JAGGLB010000031.1"/>
</dbReference>
<comment type="caution">
    <text evidence="4">The sequence shown here is derived from an EMBL/GenBank/DDBJ whole genome shotgun (WGS) entry which is preliminary data.</text>
</comment>
<protein>
    <submittedName>
        <fullName evidence="4">Cystathionine beta-lyase/cystathionine gamma-synthase</fullName>
    </submittedName>
</protein>
<dbReference type="InterPro" id="IPR015422">
    <property type="entry name" value="PyrdxlP-dep_Trfase_small"/>
</dbReference>
<dbReference type="Proteomes" id="UP001519287">
    <property type="component" value="Unassembled WGS sequence"/>
</dbReference>
<dbReference type="EMBL" id="JAGGLB010000031">
    <property type="protein sequence ID" value="MBP1995108.1"/>
    <property type="molecule type" value="Genomic_DNA"/>
</dbReference>
<dbReference type="PANTHER" id="PTHR11808:SF80">
    <property type="entry name" value="CYSTATHIONINE GAMMA-LYASE"/>
    <property type="match status" value="1"/>
</dbReference>
<reference evidence="4 5" key="1">
    <citation type="submission" date="2021-03" db="EMBL/GenBank/DDBJ databases">
        <title>Genomic Encyclopedia of Type Strains, Phase IV (KMG-IV): sequencing the most valuable type-strain genomes for metagenomic binning, comparative biology and taxonomic classification.</title>
        <authorList>
            <person name="Goeker M."/>
        </authorList>
    </citation>
    <scope>NUCLEOTIDE SEQUENCE [LARGE SCALE GENOMIC DNA]</scope>
    <source>
        <strain evidence="4 5">DSM 26048</strain>
    </source>
</reference>
<dbReference type="InterPro" id="IPR000277">
    <property type="entry name" value="Cys/Met-Metab_PyrdxlP-dep_enz"/>
</dbReference>
<dbReference type="SUPFAM" id="SSF53383">
    <property type="entry name" value="PLP-dependent transferases"/>
    <property type="match status" value="1"/>
</dbReference>
<evidence type="ECO:0000256" key="2">
    <source>
        <dbReference type="ARBA" id="ARBA00022898"/>
    </source>
</evidence>
<comment type="cofactor">
    <cofactor evidence="1 3">
        <name>pyridoxal 5'-phosphate</name>
        <dbReference type="ChEBI" id="CHEBI:597326"/>
    </cofactor>
</comment>
<dbReference type="InterPro" id="IPR015424">
    <property type="entry name" value="PyrdxlP-dep_Trfase"/>
</dbReference>
<dbReference type="PIRSF" id="PIRSF001434">
    <property type="entry name" value="CGS"/>
    <property type="match status" value="1"/>
</dbReference>
<proteinExistence type="inferred from homology"/>
<comment type="similarity">
    <text evidence="3">Belongs to the trans-sulfuration enzymes family.</text>
</comment>
<keyword evidence="5" id="KW-1185">Reference proteome</keyword>
<keyword evidence="2 3" id="KW-0663">Pyridoxal phosphate</keyword>
<dbReference type="CDD" id="cd00614">
    <property type="entry name" value="CGS_like"/>
    <property type="match status" value="1"/>
</dbReference>
<sequence length="398" mass="44429">MSKLQQKASKDAGMQTMLTHYGDETFHGAVIPPIFMNTLFTYDTYEAFRDSQWKEENYYYSRVSNPTVEIAERKLAALENGEAAKLFASGMAAVSSTLLHCLRQGDHVVCAFPIYNGTFQMLKNYLPKFGITADFVDFRQLDLVRAAIKPNTKMLFCEGFSTFFMDVFDIQAVVEIARENELITVMDNTCATPATLKPLEWGIDIVIHSASKYLCGHSDVTAGAVISSQAWINGIKKNEVALIGATLAPLEAWMLIRGLKTFGIRMKQHAESATQIAKMLSSHPKVSRVNLPTLEHHEQHELAKKQFTGNPGLFSFEMHGGAAAVARLMNRLQYFKIGVSWGGFESLVYSPGLGIDPAQQSRTEYESRLERTVRLSIGLEDMEDLMADLINALDDEQD</sequence>
<dbReference type="PANTHER" id="PTHR11808">
    <property type="entry name" value="TRANS-SULFURATION ENZYME FAMILY MEMBER"/>
    <property type="match status" value="1"/>
</dbReference>